<dbReference type="GO" id="GO:0005576">
    <property type="term" value="C:extracellular region"/>
    <property type="evidence" value="ECO:0007669"/>
    <property type="project" value="UniProtKB-SubCell"/>
</dbReference>
<feature type="region of interest" description="Disordered" evidence="3">
    <location>
        <begin position="108"/>
        <end position="146"/>
    </location>
</feature>
<dbReference type="PANTHER" id="PTHR13723:SF200">
    <property type="entry name" value="ADAM METALLOPEPTIDASE WITH THROMBOSPONDIN TYPE 1 MOTIF B, ISOFORM B"/>
    <property type="match status" value="1"/>
</dbReference>
<sequence>MKGECVEMGTGSSPIHGNWGEWSPWSACTRECGAGVQHRQRECDNPAPKHGGRYCVGTRREYRICNVQECWKGETSFRDTQCQDFNVLPYKGKTYTWTAAFSRGTSKYRTTPKPCSGTGTNRPPKRSSSPTHPQKPPTLDPLNPPANPCELRCRPEGELFSVVLKESAADGTPCNPGSRDMCIAGICK</sequence>
<dbReference type="OrthoDB" id="6378677at2759"/>
<accession>A0A7R9AJW2</accession>
<reference evidence="4" key="1">
    <citation type="submission" date="2020-11" db="EMBL/GenBank/DDBJ databases">
        <authorList>
            <person name="Tran Van P."/>
        </authorList>
    </citation>
    <scope>NUCLEOTIDE SEQUENCE</scope>
</reference>
<proteinExistence type="predicted"/>
<organism evidence="4">
    <name type="scientific">Darwinula stevensoni</name>
    <dbReference type="NCBI Taxonomy" id="69355"/>
    <lineage>
        <taxon>Eukaryota</taxon>
        <taxon>Metazoa</taxon>
        <taxon>Ecdysozoa</taxon>
        <taxon>Arthropoda</taxon>
        <taxon>Crustacea</taxon>
        <taxon>Oligostraca</taxon>
        <taxon>Ostracoda</taxon>
        <taxon>Podocopa</taxon>
        <taxon>Podocopida</taxon>
        <taxon>Darwinulocopina</taxon>
        <taxon>Darwinuloidea</taxon>
        <taxon>Darwinulidae</taxon>
        <taxon>Darwinula</taxon>
    </lineage>
</organism>
<dbReference type="PRINTS" id="PR01705">
    <property type="entry name" value="TSP1REPEAT"/>
</dbReference>
<evidence type="ECO:0000256" key="1">
    <source>
        <dbReference type="ARBA" id="ARBA00004613"/>
    </source>
</evidence>
<dbReference type="Proteomes" id="UP000677054">
    <property type="component" value="Unassembled WGS sequence"/>
</dbReference>
<dbReference type="Gene3D" id="2.20.100.10">
    <property type="entry name" value="Thrombospondin type-1 (TSP1) repeat"/>
    <property type="match status" value="1"/>
</dbReference>
<comment type="subcellular location">
    <subcellularLocation>
        <location evidence="1">Secreted</location>
    </subcellularLocation>
</comment>
<dbReference type="FunFam" id="2.20.100.10:FF:000006">
    <property type="entry name" value="A disintegrin and metalloproteinase with thrombospondin motifs 1"/>
    <property type="match status" value="1"/>
</dbReference>
<dbReference type="EMBL" id="CAJPEV010020355">
    <property type="protein sequence ID" value="CAG0907982.1"/>
    <property type="molecule type" value="Genomic_DNA"/>
</dbReference>
<dbReference type="InterPro" id="IPR036383">
    <property type="entry name" value="TSP1_rpt_sf"/>
</dbReference>
<protein>
    <submittedName>
        <fullName evidence="4">Uncharacterized protein</fullName>
    </submittedName>
</protein>
<dbReference type="GO" id="GO:0006508">
    <property type="term" value="P:proteolysis"/>
    <property type="evidence" value="ECO:0007669"/>
    <property type="project" value="TreeGrafter"/>
</dbReference>
<evidence type="ECO:0000256" key="2">
    <source>
        <dbReference type="ARBA" id="ARBA00022525"/>
    </source>
</evidence>
<dbReference type="GO" id="GO:0031012">
    <property type="term" value="C:extracellular matrix"/>
    <property type="evidence" value="ECO:0007669"/>
    <property type="project" value="TreeGrafter"/>
</dbReference>
<dbReference type="Pfam" id="PF00090">
    <property type="entry name" value="TSP_1"/>
    <property type="match status" value="1"/>
</dbReference>
<keyword evidence="5" id="KW-1185">Reference proteome</keyword>
<feature type="non-terminal residue" evidence="4">
    <location>
        <position position="1"/>
    </location>
</feature>
<dbReference type="AlphaFoldDB" id="A0A7R9AJW2"/>
<dbReference type="InterPro" id="IPR050439">
    <property type="entry name" value="ADAMTS_ADAMTS-like"/>
</dbReference>
<evidence type="ECO:0000313" key="4">
    <source>
        <dbReference type="EMBL" id="CAD7255240.1"/>
    </source>
</evidence>
<name>A0A7R9AJW2_9CRUS</name>
<evidence type="ECO:0000313" key="5">
    <source>
        <dbReference type="Proteomes" id="UP000677054"/>
    </source>
</evidence>
<evidence type="ECO:0000256" key="3">
    <source>
        <dbReference type="SAM" id="MobiDB-lite"/>
    </source>
</evidence>
<dbReference type="InterPro" id="IPR000884">
    <property type="entry name" value="TSP1_rpt"/>
</dbReference>
<keyword evidence="2" id="KW-0964">Secreted</keyword>
<dbReference type="GO" id="GO:0030198">
    <property type="term" value="P:extracellular matrix organization"/>
    <property type="evidence" value="ECO:0007669"/>
    <property type="project" value="TreeGrafter"/>
</dbReference>
<dbReference type="PROSITE" id="PS50092">
    <property type="entry name" value="TSP1"/>
    <property type="match status" value="1"/>
</dbReference>
<dbReference type="EMBL" id="LR919873">
    <property type="protein sequence ID" value="CAD7255240.1"/>
    <property type="molecule type" value="Genomic_DNA"/>
</dbReference>
<feature type="compositionally biased region" description="Polar residues" evidence="3">
    <location>
        <begin position="117"/>
        <end position="132"/>
    </location>
</feature>
<dbReference type="PANTHER" id="PTHR13723">
    <property type="entry name" value="ADAMTS A DISINTEGRIN AND METALLOPROTEASE WITH THROMBOSPONDIN MOTIFS PROTEASE"/>
    <property type="match status" value="1"/>
</dbReference>
<dbReference type="GO" id="GO:0004222">
    <property type="term" value="F:metalloendopeptidase activity"/>
    <property type="evidence" value="ECO:0007669"/>
    <property type="project" value="TreeGrafter"/>
</dbReference>
<gene>
    <name evidence="4" type="ORF">DSTB1V02_LOCUS14985</name>
</gene>
<feature type="compositionally biased region" description="Pro residues" evidence="3">
    <location>
        <begin position="133"/>
        <end position="146"/>
    </location>
</feature>
<dbReference type="SMART" id="SM00209">
    <property type="entry name" value="TSP1"/>
    <property type="match status" value="1"/>
</dbReference>
<dbReference type="SUPFAM" id="SSF82895">
    <property type="entry name" value="TSP-1 type 1 repeat"/>
    <property type="match status" value="1"/>
</dbReference>